<dbReference type="EMBL" id="CAJOBH010114652">
    <property type="protein sequence ID" value="CAF4679393.1"/>
    <property type="molecule type" value="Genomic_DNA"/>
</dbReference>
<evidence type="ECO:0000256" key="2">
    <source>
        <dbReference type="ARBA" id="ARBA00022490"/>
    </source>
</evidence>
<dbReference type="GO" id="GO:0051231">
    <property type="term" value="P:spindle elongation"/>
    <property type="evidence" value="ECO:0007669"/>
    <property type="project" value="TreeGrafter"/>
</dbReference>
<dbReference type="GO" id="GO:0005875">
    <property type="term" value="C:microtubule associated complex"/>
    <property type="evidence" value="ECO:0007669"/>
    <property type="project" value="TreeGrafter"/>
</dbReference>
<feature type="non-terminal residue" evidence="11">
    <location>
        <position position="1"/>
    </location>
</feature>
<feature type="domain" description="Kinesin motor" evidence="8">
    <location>
        <begin position="1"/>
        <end position="40"/>
    </location>
</feature>
<dbReference type="AlphaFoldDB" id="A0A8S2ZX61"/>
<dbReference type="InterPro" id="IPR027417">
    <property type="entry name" value="P-loop_NTPase"/>
</dbReference>
<evidence type="ECO:0000256" key="7">
    <source>
        <dbReference type="PROSITE-ProRule" id="PRU00283"/>
    </source>
</evidence>
<feature type="non-terminal residue" evidence="11">
    <location>
        <position position="59"/>
    </location>
</feature>
<keyword evidence="5" id="KW-0175">Coiled coil</keyword>
<proteinExistence type="inferred from homology"/>
<keyword evidence="3" id="KW-0547">Nucleotide-binding</keyword>
<protein>
    <recommendedName>
        <fullName evidence="8">Kinesin motor domain-containing protein</fullName>
    </recommendedName>
</protein>
<dbReference type="EMBL" id="CAJOBH010073973">
    <property type="protein sequence ID" value="CAF4485141.1"/>
    <property type="molecule type" value="Genomic_DNA"/>
</dbReference>
<evidence type="ECO:0000313" key="10">
    <source>
        <dbReference type="EMBL" id="CAF4611356.1"/>
    </source>
</evidence>
<evidence type="ECO:0000256" key="4">
    <source>
        <dbReference type="ARBA" id="ARBA00022840"/>
    </source>
</evidence>
<evidence type="ECO:0000259" key="8">
    <source>
        <dbReference type="PROSITE" id="PS50067"/>
    </source>
</evidence>
<dbReference type="Proteomes" id="UP000681967">
    <property type="component" value="Unassembled WGS sequence"/>
</dbReference>
<evidence type="ECO:0000256" key="6">
    <source>
        <dbReference type="ARBA" id="ARBA00023212"/>
    </source>
</evidence>
<accession>A0A8S2ZX61</accession>
<sequence>LQDSLGGNSRTLMIACISPVDRDFSETKSTLNYAQRARNIRNRVKVNQDKHSRQIIQLQ</sequence>
<evidence type="ECO:0000313" key="12">
    <source>
        <dbReference type="Proteomes" id="UP000681967"/>
    </source>
</evidence>
<comment type="caution">
    <text evidence="11">The sequence shown here is derived from an EMBL/GenBank/DDBJ whole genome shotgun (WGS) entry which is preliminary data.</text>
</comment>
<gene>
    <name evidence="9" type="ORF">BYL167_LOCUS35313</name>
    <name evidence="11" type="ORF">BYL167_LOCUS43285</name>
    <name evidence="10" type="ORF">GIL414_LOCUS39366</name>
</gene>
<evidence type="ECO:0000256" key="5">
    <source>
        <dbReference type="ARBA" id="ARBA00023054"/>
    </source>
</evidence>
<dbReference type="GO" id="GO:0005524">
    <property type="term" value="F:ATP binding"/>
    <property type="evidence" value="ECO:0007669"/>
    <property type="project" value="UniProtKB-KW"/>
</dbReference>
<dbReference type="InterPro" id="IPR027640">
    <property type="entry name" value="Kinesin-like_fam"/>
</dbReference>
<dbReference type="Proteomes" id="UP000681720">
    <property type="component" value="Unassembled WGS sequence"/>
</dbReference>
<evidence type="ECO:0000256" key="1">
    <source>
        <dbReference type="ARBA" id="ARBA00004245"/>
    </source>
</evidence>
<comment type="caution">
    <text evidence="7">Lacks conserved residue(s) required for the propagation of feature annotation.</text>
</comment>
<dbReference type="PANTHER" id="PTHR47969">
    <property type="entry name" value="CHROMOSOME-ASSOCIATED KINESIN KIF4A-RELATED"/>
    <property type="match status" value="1"/>
</dbReference>
<name>A0A8S2ZX61_9BILA</name>
<reference evidence="11" key="1">
    <citation type="submission" date="2021-02" db="EMBL/GenBank/DDBJ databases">
        <authorList>
            <person name="Nowell W R."/>
        </authorList>
    </citation>
    <scope>NUCLEOTIDE SEQUENCE</scope>
</reference>
<dbReference type="InterPro" id="IPR036961">
    <property type="entry name" value="Kinesin_motor_dom_sf"/>
</dbReference>
<dbReference type="GO" id="GO:0003777">
    <property type="term" value="F:microtubule motor activity"/>
    <property type="evidence" value="ECO:0007669"/>
    <property type="project" value="InterPro"/>
</dbReference>
<dbReference type="PROSITE" id="PS50067">
    <property type="entry name" value="KINESIN_MOTOR_2"/>
    <property type="match status" value="1"/>
</dbReference>
<keyword evidence="2" id="KW-0963">Cytoplasm</keyword>
<evidence type="ECO:0000313" key="11">
    <source>
        <dbReference type="EMBL" id="CAF4679393.1"/>
    </source>
</evidence>
<dbReference type="GO" id="GO:0008017">
    <property type="term" value="F:microtubule binding"/>
    <property type="evidence" value="ECO:0007669"/>
    <property type="project" value="InterPro"/>
</dbReference>
<dbReference type="SUPFAM" id="SSF52540">
    <property type="entry name" value="P-loop containing nucleoside triphosphate hydrolases"/>
    <property type="match status" value="1"/>
</dbReference>
<evidence type="ECO:0000313" key="9">
    <source>
        <dbReference type="EMBL" id="CAF4485141.1"/>
    </source>
</evidence>
<dbReference type="GO" id="GO:0007018">
    <property type="term" value="P:microtubule-based movement"/>
    <property type="evidence" value="ECO:0007669"/>
    <property type="project" value="InterPro"/>
</dbReference>
<dbReference type="Pfam" id="PF00225">
    <property type="entry name" value="Kinesin"/>
    <property type="match status" value="1"/>
</dbReference>
<dbReference type="GO" id="GO:0007052">
    <property type="term" value="P:mitotic spindle organization"/>
    <property type="evidence" value="ECO:0007669"/>
    <property type="project" value="TreeGrafter"/>
</dbReference>
<evidence type="ECO:0000256" key="3">
    <source>
        <dbReference type="ARBA" id="ARBA00022741"/>
    </source>
</evidence>
<dbReference type="EMBL" id="CAJOBJ010106419">
    <property type="protein sequence ID" value="CAF4611356.1"/>
    <property type="molecule type" value="Genomic_DNA"/>
</dbReference>
<dbReference type="InterPro" id="IPR001752">
    <property type="entry name" value="Kinesin_motor_dom"/>
</dbReference>
<keyword evidence="4" id="KW-0067">ATP-binding</keyword>
<keyword evidence="6" id="KW-0206">Cytoskeleton</keyword>
<comment type="subcellular location">
    <subcellularLocation>
        <location evidence="1">Cytoplasm</location>
        <location evidence="1">Cytoskeleton</location>
    </subcellularLocation>
</comment>
<dbReference type="PANTHER" id="PTHR47969:SF15">
    <property type="entry name" value="CHROMOSOME-ASSOCIATED KINESIN KIF4A-RELATED"/>
    <property type="match status" value="1"/>
</dbReference>
<dbReference type="Gene3D" id="3.40.850.10">
    <property type="entry name" value="Kinesin motor domain"/>
    <property type="match status" value="1"/>
</dbReference>
<organism evidence="11 12">
    <name type="scientific">Rotaria magnacalcarata</name>
    <dbReference type="NCBI Taxonomy" id="392030"/>
    <lineage>
        <taxon>Eukaryota</taxon>
        <taxon>Metazoa</taxon>
        <taxon>Spiralia</taxon>
        <taxon>Gnathifera</taxon>
        <taxon>Rotifera</taxon>
        <taxon>Eurotatoria</taxon>
        <taxon>Bdelloidea</taxon>
        <taxon>Philodinida</taxon>
        <taxon>Philodinidae</taxon>
        <taxon>Rotaria</taxon>
    </lineage>
</organism>
<comment type="similarity">
    <text evidence="7">Belongs to the TRAFAC class myosin-kinesin ATPase superfamily. Kinesin family.</text>
</comment>